<proteinExistence type="predicted"/>
<protein>
    <submittedName>
        <fullName evidence="1">Uncharacterized protein</fullName>
    </submittedName>
</protein>
<reference evidence="1" key="1">
    <citation type="submission" date="2014-09" db="EMBL/GenBank/DDBJ databases">
        <authorList>
            <person name="Magalhaes I.L.F."/>
            <person name="Oliveira U."/>
            <person name="Santos F.R."/>
            <person name="Vidigal T.H.D.A."/>
            <person name="Brescovit A.D."/>
            <person name="Santos A.J."/>
        </authorList>
    </citation>
    <scope>NUCLEOTIDE SEQUENCE</scope>
    <source>
        <tissue evidence="1">Shoot tissue taken approximately 20 cm above the soil surface</tissue>
    </source>
</reference>
<dbReference type="EMBL" id="GBRH01270294">
    <property type="protein sequence ID" value="JAD27601.1"/>
    <property type="molecule type" value="Transcribed_RNA"/>
</dbReference>
<reference evidence="1" key="2">
    <citation type="journal article" date="2015" name="Data Brief">
        <title>Shoot transcriptome of the giant reed, Arundo donax.</title>
        <authorList>
            <person name="Barrero R.A."/>
            <person name="Guerrero F.D."/>
            <person name="Moolhuijzen P."/>
            <person name="Goolsby J.A."/>
            <person name="Tidwell J."/>
            <person name="Bellgard S.E."/>
            <person name="Bellgard M.I."/>
        </authorList>
    </citation>
    <scope>NUCLEOTIDE SEQUENCE</scope>
    <source>
        <tissue evidence="1">Shoot tissue taken approximately 20 cm above the soil surface</tissue>
    </source>
</reference>
<dbReference type="AlphaFoldDB" id="A0A0A8YNZ1"/>
<evidence type="ECO:0000313" key="1">
    <source>
        <dbReference type="EMBL" id="JAD27601.1"/>
    </source>
</evidence>
<name>A0A0A8YNZ1_ARUDO</name>
<organism evidence="1">
    <name type="scientific">Arundo donax</name>
    <name type="common">Giant reed</name>
    <name type="synonym">Donax arundinaceus</name>
    <dbReference type="NCBI Taxonomy" id="35708"/>
    <lineage>
        <taxon>Eukaryota</taxon>
        <taxon>Viridiplantae</taxon>
        <taxon>Streptophyta</taxon>
        <taxon>Embryophyta</taxon>
        <taxon>Tracheophyta</taxon>
        <taxon>Spermatophyta</taxon>
        <taxon>Magnoliopsida</taxon>
        <taxon>Liliopsida</taxon>
        <taxon>Poales</taxon>
        <taxon>Poaceae</taxon>
        <taxon>PACMAD clade</taxon>
        <taxon>Arundinoideae</taxon>
        <taxon>Arundineae</taxon>
        <taxon>Arundo</taxon>
    </lineage>
</organism>
<accession>A0A0A8YNZ1</accession>
<sequence length="24" mass="2830">MSYIHTMISRAQIKILNLKSTMCF</sequence>